<protein>
    <recommendedName>
        <fullName evidence="5">Transmembrane protein</fullName>
    </recommendedName>
</protein>
<feature type="transmembrane region" description="Helical" evidence="2">
    <location>
        <begin position="28"/>
        <end position="47"/>
    </location>
</feature>
<dbReference type="EMBL" id="CP022579">
    <property type="protein sequence ID" value="QEL64700.1"/>
    <property type="molecule type" value="Genomic_DNA"/>
</dbReference>
<dbReference type="AlphaFoldDB" id="A0A5C1E712"/>
<feature type="region of interest" description="Disordered" evidence="1">
    <location>
        <begin position="61"/>
        <end position="80"/>
    </location>
</feature>
<keyword evidence="2" id="KW-1133">Transmembrane helix</keyword>
<evidence type="ECO:0000256" key="1">
    <source>
        <dbReference type="SAM" id="MobiDB-lite"/>
    </source>
</evidence>
<proteinExistence type="predicted"/>
<reference evidence="3 4" key="1">
    <citation type="submission" date="2017-07" db="EMBL/GenBank/DDBJ databases">
        <title>Complete genome sequence of Oryzomicrobium terrae TPP412.</title>
        <authorList>
            <person name="Chiu L.-W."/>
            <person name="Lo K.-J."/>
            <person name="Tsai Y.-M."/>
            <person name="Lin S.-S."/>
            <person name="Kuo C.-H."/>
            <person name="Liu C.-T."/>
        </authorList>
    </citation>
    <scope>NUCLEOTIDE SEQUENCE [LARGE SCALE GENOMIC DNA]</scope>
    <source>
        <strain evidence="3 4">TPP412</strain>
    </source>
</reference>
<organism evidence="3 4">
    <name type="scientific">Oryzomicrobium terrae</name>
    <dbReference type="NCBI Taxonomy" id="1735038"/>
    <lineage>
        <taxon>Bacteria</taxon>
        <taxon>Pseudomonadati</taxon>
        <taxon>Pseudomonadota</taxon>
        <taxon>Betaproteobacteria</taxon>
        <taxon>Rhodocyclales</taxon>
        <taxon>Rhodocyclaceae</taxon>
        <taxon>Oryzomicrobium</taxon>
    </lineage>
</organism>
<dbReference type="Proteomes" id="UP000323671">
    <property type="component" value="Chromosome"/>
</dbReference>
<evidence type="ECO:0000313" key="3">
    <source>
        <dbReference type="EMBL" id="QEL64700.1"/>
    </source>
</evidence>
<keyword evidence="2" id="KW-0812">Transmembrane</keyword>
<gene>
    <name evidence="3" type="ORF">OTERR_12240</name>
</gene>
<accession>A0A5C1E712</accession>
<evidence type="ECO:0000313" key="4">
    <source>
        <dbReference type="Proteomes" id="UP000323671"/>
    </source>
</evidence>
<name>A0A5C1E712_9RHOO</name>
<dbReference type="KEGG" id="otr:OTERR_12240"/>
<keyword evidence="4" id="KW-1185">Reference proteome</keyword>
<keyword evidence="2" id="KW-0472">Membrane</keyword>
<sequence length="80" mass="8908">MPVTLIIVIGWLYVATLAAFTEPSVVGGIMTFLLFGALPCGLILYFAGSKVRRQRRRYQEMMAERTAQAPTPDETTEDRA</sequence>
<evidence type="ECO:0000256" key="2">
    <source>
        <dbReference type="SAM" id="Phobius"/>
    </source>
</evidence>
<evidence type="ECO:0008006" key="5">
    <source>
        <dbReference type="Google" id="ProtNLM"/>
    </source>
</evidence>
<dbReference type="RefSeq" id="WP_149425170.1">
    <property type="nucleotide sequence ID" value="NZ_CP022579.1"/>
</dbReference>